<dbReference type="InterPro" id="IPR010415">
    <property type="entry name" value="LpxI_C"/>
</dbReference>
<gene>
    <name evidence="3" type="ORF">RPMA_16130</name>
</gene>
<name>A0ABX8AEH0_9BRAD</name>
<dbReference type="Gene3D" id="3.40.50.20">
    <property type="match status" value="1"/>
</dbReference>
<dbReference type="InterPro" id="IPR053174">
    <property type="entry name" value="LpxI"/>
</dbReference>
<dbReference type="PANTHER" id="PTHR39962">
    <property type="entry name" value="BLL4848 PROTEIN"/>
    <property type="match status" value="1"/>
</dbReference>
<dbReference type="Pfam" id="PF17930">
    <property type="entry name" value="LpxI_N"/>
    <property type="match status" value="1"/>
</dbReference>
<evidence type="ECO:0000313" key="3">
    <source>
        <dbReference type="EMBL" id="QUS40190.1"/>
    </source>
</evidence>
<reference evidence="3 4" key="1">
    <citation type="submission" date="2019-02" db="EMBL/GenBank/DDBJ databases">
        <title>Emended description of the genus Rhodopseudomonas and description of Rhodopseudomonas albus sp. nov., a non-phototrophic, heavy-metal-tolerant bacterium isolated from garden soil.</title>
        <authorList>
            <person name="Bao Z."/>
            <person name="Cao W.W."/>
            <person name="Sato Y."/>
            <person name="Nishizawa T."/>
            <person name="Zhao J."/>
            <person name="Guo Y."/>
            <person name="Ohta H."/>
        </authorList>
    </citation>
    <scope>NUCLEOTIDE SEQUENCE [LARGE SCALE GENOMIC DNA]</scope>
    <source>
        <strain evidence="3 4">SK50-23</strain>
    </source>
</reference>
<dbReference type="EMBL" id="CP036498">
    <property type="protein sequence ID" value="QUS40190.1"/>
    <property type="molecule type" value="Genomic_DNA"/>
</dbReference>
<dbReference type="InterPro" id="IPR041255">
    <property type="entry name" value="LpxI_N"/>
</dbReference>
<proteinExistence type="predicted"/>
<dbReference type="Gene3D" id="3.40.140.80">
    <property type="match status" value="1"/>
</dbReference>
<organism evidence="3 4">
    <name type="scientific">Tardiphaga alba</name>
    <dbReference type="NCBI Taxonomy" id="340268"/>
    <lineage>
        <taxon>Bacteria</taxon>
        <taxon>Pseudomonadati</taxon>
        <taxon>Pseudomonadota</taxon>
        <taxon>Alphaproteobacteria</taxon>
        <taxon>Hyphomicrobiales</taxon>
        <taxon>Nitrobacteraceae</taxon>
        <taxon>Tardiphaga</taxon>
    </lineage>
</organism>
<sequence length="289" mass="30085">MNGQPSTQALAIGSPFGIIAGGGAMPFAVADSLAARGIKPIIFGLKGFCDPAQAARFEHYWTPIGKLGALLRLMRSTHCRDLVFIGTLVRPAISEVRLDWGTLRVMPQVFRAFRGGDDHLLTSVSRLFENEGFRLLGVKDVAPDLLMPAGSITRATPDADASADIARGRDVLSALSPFDIGQACVVIDGHVVGIEDIGGTDALLARVAELRANGRIRAKVGRGVLVKAPKSSQDLRFDLPTTGPRTVDGAIAAKLGGIAIVAGNTIVAEPQAMIAAADAAGLFVTGLSA</sequence>
<dbReference type="InterPro" id="IPR043167">
    <property type="entry name" value="LpxI_C_sf"/>
</dbReference>
<feature type="domain" description="LpxI N-terminal" evidence="2">
    <location>
        <begin position="17"/>
        <end position="145"/>
    </location>
</feature>
<feature type="domain" description="LpxI C-terminal" evidence="1">
    <location>
        <begin position="148"/>
        <end position="284"/>
    </location>
</feature>
<evidence type="ECO:0000313" key="4">
    <source>
        <dbReference type="Proteomes" id="UP000682843"/>
    </source>
</evidence>
<evidence type="ECO:0000259" key="2">
    <source>
        <dbReference type="Pfam" id="PF17930"/>
    </source>
</evidence>
<accession>A0ABX8AEH0</accession>
<protein>
    <submittedName>
        <fullName evidence="3">LpxI family protein</fullName>
    </submittedName>
</protein>
<evidence type="ECO:0000259" key="1">
    <source>
        <dbReference type="Pfam" id="PF06230"/>
    </source>
</evidence>
<dbReference type="PANTHER" id="PTHR39962:SF1">
    <property type="entry name" value="LPXI FAMILY PROTEIN"/>
    <property type="match status" value="1"/>
</dbReference>
<dbReference type="Proteomes" id="UP000682843">
    <property type="component" value="Chromosome"/>
</dbReference>
<dbReference type="RefSeq" id="WP_211908759.1">
    <property type="nucleotide sequence ID" value="NZ_CP036498.1"/>
</dbReference>
<keyword evidence="4" id="KW-1185">Reference proteome</keyword>
<dbReference type="Pfam" id="PF06230">
    <property type="entry name" value="LpxI_C"/>
    <property type="match status" value="1"/>
</dbReference>